<name>A0A1G1V2P5_9BACT</name>
<dbReference type="EMBL" id="MHBW01000007">
    <property type="protein sequence ID" value="OGY09617.1"/>
    <property type="molecule type" value="Genomic_DNA"/>
</dbReference>
<dbReference type="STRING" id="1797513.A2782_02485"/>
<feature type="region of interest" description="Disordered" evidence="1">
    <location>
        <begin position="52"/>
        <end position="111"/>
    </location>
</feature>
<reference evidence="2 3" key="1">
    <citation type="journal article" date="2016" name="Nat. Commun.">
        <title>Thousands of microbial genomes shed light on interconnected biogeochemical processes in an aquifer system.</title>
        <authorList>
            <person name="Anantharaman K."/>
            <person name="Brown C.T."/>
            <person name="Hug L.A."/>
            <person name="Sharon I."/>
            <person name="Castelle C.J."/>
            <person name="Probst A.J."/>
            <person name="Thomas B.C."/>
            <person name="Singh A."/>
            <person name="Wilkins M.J."/>
            <person name="Karaoz U."/>
            <person name="Brodie E.L."/>
            <person name="Williams K.H."/>
            <person name="Hubbard S.S."/>
            <person name="Banfield J.F."/>
        </authorList>
    </citation>
    <scope>NUCLEOTIDE SEQUENCE [LARGE SCALE GENOMIC DNA]</scope>
</reference>
<accession>A0A1G1V2P5</accession>
<proteinExistence type="predicted"/>
<feature type="compositionally biased region" description="Low complexity" evidence="1">
    <location>
        <begin position="62"/>
        <end position="80"/>
    </location>
</feature>
<protein>
    <submittedName>
        <fullName evidence="2">Uncharacterized protein</fullName>
    </submittedName>
</protein>
<dbReference type="Proteomes" id="UP000177967">
    <property type="component" value="Unassembled WGS sequence"/>
</dbReference>
<sequence length="1318" mass="144563">MKSKILFKLTSIFLCFQIVFTTLAPALVYAQDGILEPFPEQPAETVPQETLVEAPAPSDSGPAVEEQATEAPPAEVQEPEVPQEPSPVEEAPVPVQEFEPQPQEAPVSTEFTEQIASEQAEMSGSLTELQTAREDEGSVSITSANEQAQDVTEDYRQTALEFPVVDASSQQDLLNEYENYGDEVTGRTDAPTQDAREITSDQTVLQNLISGIEEAGNQLPGALSDTFSSSQDAIVKTPEILSGILNAGYEEQLGNLAEAAEQEVIKAQADQQAQIDAALNAPTVEQIQAAKQALGLDDETPDDQVIPAINKALEGTGFTLEGDIDNPAITGISIYDPQNPDFQNFTPGQWQERLQQGQTALKSIGEFSLNMASGGGLDLGKAEIARNEANKSDLDQLENLRQGTGFSPPFGVIDPEQEREIIKLQRLSSDDLKAEIDRIRTEQPDDVSFFEQQLTAKKAYADRLAQYDKEQMQRIDDGMKDYAAFVILNTVGAKAMEKGGDFLAPYAERVTSPIRNAAKTVVDFVGGFFKKEALNVEERAVQTALQKGEPVFAQTLISAGDYVQTIGTRQNEGFPPLTPFDDQPAFIRFKVMEVWTKTFGNLTNDFSQESEKAQMQVFAEWLRAGKTEEEIVSKYYQAAKAMIDANGGQLESSINAAARYNSRLTYDTGVANQLLDLTDSLLLKSQGEKVLASKLDDAASSLAALRKYAVDNGADKQAFSAILRATDPDNIHIVTPAKLQALGQPANTAGLYVGSDKQLLIRADTDMSAVVTHECVHAACGLTTKDVVQKAEALNYQLGGVKNRKKLTEGLTEWANLKAYELQGKQPDFVSGYGQQVNAVEKIIQKLQEGGYVLDKGLERPEAEAKVIEAAVSGYYGRLYEPLGKGNEQKGQQILKEILDNTPDTSSNVIEAHLPTNVPEKVQILTPKERAAIVAAGLAVSAPLEYIGIKGIIEIREEENKLLPFNFPFVKHVNAQVSDKGEPKHYQIFNMKTRLNFIKHTLSNDGFVSKDLVEEILKSDIVDPSVIQTPSGYVFVTGKTGSVSGKIESGNYTIRVPSYEQISLVFPQKVEIRNREQVVPIGINYDKGANNQARNKTSFLKIAAYATENDQPIKVTTYYDQNRNGKWDDNEHAIPWAGVQVELRKVNQEKFINLSAGWNLITLTAVPSIPLTASSLLAQIAKQGGYATSVANLENGEWQTYVQRGDKAYSGQDFPLLPGKAYFVKNLKKSVMIFEGQDFAAPLKTTLASGWNAVGFPKNSTFHKVSDLISGDLTMARWKSGLWDTYVKQSKEQYGEDFPIEVNRGYIIKVKDKSELAI</sequence>
<comment type="caution">
    <text evidence="2">The sequence shown here is derived from an EMBL/GenBank/DDBJ whole genome shotgun (WGS) entry which is preliminary data.</text>
</comment>
<evidence type="ECO:0000313" key="3">
    <source>
        <dbReference type="Proteomes" id="UP000177967"/>
    </source>
</evidence>
<feature type="compositionally biased region" description="Low complexity" evidence="1">
    <location>
        <begin position="86"/>
        <end position="107"/>
    </location>
</feature>
<gene>
    <name evidence="2" type="ORF">A2782_02485</name>
</gene>
<evidence type="ECO:0000256" key="1">
    <source>
        <dbReference type="SAM" id="MobiDB-lite"/>
    </source>
</evidence>
<evidence type="ECO:0000313" key="2">
    <source>
        <dbReference type="EMBL" id="OGY09617.1"/>
    </source>
</evidence>
<organism evidence="2 3">
    <name type="scientific">Candidatus Blackburnbacteria bacterium RIFCSPHIGHO2_01_FULL_43_15b</name>
    <dbReference type="NCBI Taxonomy" id="1797513"/>
    <lineage>
        <taxon>Bacteria</taxon>
        <taxon>Candidatus Blackburniibacteriota</taxon>
    </lineage>
</organism>